<evidence type="ECO:0000313" key="2">
    <source>
        <dbReference type="EMBL" id="GGH82453.1"/>
    </source>
</evidence>
<protein>
    <submittedName>
        <fullName evidence="2">Putative ABC transporter substrate-binding protein YesO</fullName>
    </submittedName>
</protein>
<gene>
    <name evidence="2" type="primary">yesO</name>
    <name evidence="2" type="ORF">GCM10007096_21860</name>
</gene>
<feature type="chain" id="PRO_5038832425" evidence="1">
    <location>
        <begin position="20"/>
        <end position="433"/>
    </location>
</feature>
<dbReference type="InterPro" id="IPR006059">
    <property type="entry name" value="SBP"/>
</dbReference>
<feature type="signal peptide" evidence="1">
    <location>
        <begin position="1"/>
        <end position="19"/>
    </location>
</feature>
<dbReference type="PANTHER" id="PTHR43649:SF11">
    <property type="entry name" value="ABC TRANSPORTER SUBSTRATE-BINDING PROTEIN YESO-RELATED"/>
    <property type="match status" value="1"/>
</dbReference>
<proteinExistence type="predicted"/>
<sequence length="433" mass="48421">MKKWVMAMFSILLIVGLIGCGNDSSTSSGKNKKVTISIAWWGDTERNKKYNDIADEFEKEHPNIEVKRQFGNFNDYWDKLATQTAGGNAPDVVSMHARYVADYARRNTLIDLGKYVDSGTIDLSDFPKSVVDSGKVDGKTYMVAQGVTTSGEIVNYTQIKKLGVEPFDDNWTWDDFVNRVIDLQEAIKTKGLKGTWAIDDQSSHMQPNFEYFLRTQGKEIYTADGKLGFDKADVVNWFKMWDKLRKAGAIPDAATGNEYKNVSLEQSLFVKDKVLIHDIPANQLYLYQDQLKNDDLGMIRYPQGEDGTNGEYVEGAYLSITKGSKHPKEAAEFINFFVNSEKALGIFKVEQGAPGSTKMDEFVKPKLDKNQQESLEFIQKTLKIADTAPYPPKGNTEVTTAFSDAADSISFGRASIEQAAEDFMNKAHSAIGQ</sequence>
<evidence type="ECO:0000313" key="3">
    <source>
        <dbReference type="Proteomes" id="UP000656813"/>
    </source>
</evidence>
<dbReference type="SUPFAM" id="SSF53850">
    <property type="entry name" value="Periplasmic binding protein-like II"/>
    <property type="match status" value="1"/>
</dbReference>
<accession>A0A8J2ZW51</accession>
<dbReference type="Proteomes" id="UP000656813">
    <property type="component" value="Unassembled WGS sequence"/>
</dbReference>
<dbReference type="EMBL" id="BMFV01000015">
    <property type="protein sequence ID" value="GGH82453.1"/>
    <property type="molecule type" value="Genomic_DNA"/>
</dbReference>
<reference evidence="2" key="1">
    <citation type="journal article" date="2014" name="Int. J. Syst. Evol. Microbiol.">
        <title>Complete genome sequence of Corynebacterium casei LMG S-19264T (=DSM 44701T), isolated from a smear-ripened cheese.</title>
        <authorList>
            <consortium name="US DOE Joint Genome Institute (JGI-PGF)"/>
            <person name="Walter F."/>
            <person name="Albersmeier A."/>
            <person name="Kalinowski J."/>
            <person name="Ruckert C."/>
        </authorList>
    </citation>
    <scope>NUCLEOTIDE SEQUENCE</scope>
    <source>
        <strain evidence="2">CGMCC 1.12777</strain>
    </source>
</reference>
<dbReference type="CDD" id="cd13585">
    <property type="entry name" value="PBP2_TMBP_like"/>
    <property type="match status" value="1"/>
</dbReference>
<dbReference type="AlphaFoldDB" id="A0A8J2ZW51"/>
<dbReference type="PROSITE" id="PS51257">
    <property type="entry name" value="PROKAR_LIPOPROTEIN"/>
    <property type="match status" value="1"/>
</dbReference>
<dbReference type="PANTHER" id="PTHR43649">
    <property type="entry name" value="ARABINOSE-BINDING PROTEIN-RELATED"/>
    <property type="match status" value="1"/>
</dbReference>
<reference evidence="2" key="2">
    <citation type="submission" date="2020-09" db="EMBL/GenBank/DDBJ databases">
        <authorList>
            <person name="Sun Q."/>
            <person name="Zhou Y."/>
        </authorList>
    </citation>
    <scope>NUCLEOTIDE SEQUENCE</scope>
    <source>
        <strain evidence="2">CGMCC 1.12777</strain>
    </source>
</reference>
<name>A0A8J2ZW51_9BACL</name>
<organism evidence="2 3">
    <name type="scientific">Pullulanibacillus pueri</name>
    <dbReference type="NCBI Taxonomy" id="1437324"/>
    <lineage>
        <taxon>Bacteria</taxon>
        <taxon>Bacillati</taxon>
        <taxon>Bacillota</taxon>
        <taxon>Bacilli</taxon>
        <taxon>Bacillales</taxon>
        <taxon>Sporolactobacillaceae</taxon>
        <taxon>Pullulanibacillus</taxon>
    </lineage>
</organism>
<dbReference type="InterPro" id="IPR050490">
    <property type="entry name" value="Bact_solute-bd_prot1"/>
</dbReference>
<dbReference type="Pfam" id="PF01547">
    <property type="entry name" value="SBP_bac_1"/>
    <property type="match status" value="1"/>
</dbReference>
<comment type="caution">
    <text evidence="2">The sequence shown here is derived from an EMBL/GenBank/DDBJ whole genome shotgun (WGS) entry which is preliminary data.</text>
</comment>
<keyword evidence="3" id="KW-1185">Reference proteome</keyword>
<dbReference type="Gene3D" id="3.40.190.10">
    <property type="entry name" value="Periplasmic binding protein-like II"/>
    <property type="match status" value="2"/>
</dbReference>
<dbReference type="RefSeq" id="WP_229745543.1">
    <property type="nucleotide sequence ID" value="NZ_BMFV01000015.1"/>
</dbReference>
<evidence type="ECO:0000256" key="1">
    <source>
        <dbReference type="SAM" id="SignalP"/>
    </source>
</evidence>
<keyword evidence="1" id="KW-0732">Signal</keyword>